<dbReference type="InterPro" id="IPR006015">
    <property type="entry name" value="Universal_stress_UspA"/>
</dbReference>
<dbReference type="PANTHER" id="PTHR46268">
    <property type="entry name" value="STRESS RESPONSE PROTEIN NHAX"/>
    <property type="match status" value="1"/>
</dbReference>
<evidence type="ECO:0000259" key="2">
    <source>
        <dbReference type="Pfam" id="PF00582"/>
    </source>
</evidence>
<feature type="domain" description="UspA" evidence="2">
    <location>
        <begin position="1"/>
        <end position="144"/>
    </location>
</feature>
<dbReference type="RefSeq" id="WP_106263575.1">
    <property type="nucleotide sequence ID" value="NZ_PVTQ01000004.1"/>
</dbReference>
<comment type="caution">
    <text evidence="3">The sequence shown here is derived from an EMBL/GenBank/DDBJ whole genome shotgun (WGS) entry which is preliminary data.</text>
</comment>
<proteinExistence type="inferred from homology"/>
<organism evidence="3 4">
    <name type="scientific">Donghicola tyrosinivorans</name>
    <dbReference type="NCBI Taxonomy" id="1652492"/>
    <lineage>
        <taxon>Bacteria</taxon>
        <taxon>Pseudomonadati</taxon>
        <taxon>Pseudomonadota</taxon>
        <taxon>Alphaproteobacteria</taxon>
        <taxon>Rhodobacterales</taxon>
        <taxon>Roseobacteraceae</taxon>
        <taxon>Donghicola</taxon>
    </lineage>
</organism>
<keyword evidence="4" id="KW-1185">Reference proteome</keyword>
<dbReference type="AlphaFoldDB" id="A0A2T0WWH6"/>
<name>A0A2T0WWH6_9RHOB</name>
<evidence type="ECO:0000313" key="4">
    <source>
        <dbReference type="Proteomes" id="UP000238392"/>
    </source>
</evidence>
<accession>A0A2T0WWH6</accession>
<dbReference type="Gene3D" id="3.40.50.620">
    <property type="entry name" value="HUPs"/>
    <property type="match status" value="1"/>
</dbReference>
<dbReference type="SUPFAM" id="SSF52402">
    <property type="entry name" value="Adenine nucleotide alpha hydrolases-like"/>
    <property type="match status" value="1"/>
</dbReference>
<protein>
    <submittedName>
        <fullName evidence="3">Nucleotide-binding universal stress UspA family protein</fullName>
    </submittedName>
</protein>
<sequence>MSNTIVVAYDGNDSAKRALAFAVERAKVISGNVIVAHVLEWSPYKFLTPQEIEERHARRQDELSRAEAALLAPVKEEYASSGVPISTVIKYGHVSETLIKLATAEGAVQLIIGRTGEGALSSRLFGSVAGTLAQTCPIPVTIVP</sequence>
<dbReference type="Proteomes" id="UP000238392">
    <property type="component" value="Unassembled WGS sequence"/>
</dbReference>
<dbReference type="InterPro" id="IPR014729">
    <property type="entry name" value="Rossmann-like_a/b/a_fold"/>
</dbReference>
<reference evidence="3 4" key="1">
    <citation type="submission" date="2018-03" db="EMBL/GenBank/DDBJ databases">
        <title>Genomic Encyclopedia of Archaeal and Bacterial Type Strains, Phase II (KMG-II): from individual species to whole genera.</title>
        <authorList>
            <person name="Goeker M."/>
        </authorList>
    </citation>
    <scope>NUCLEOTIDE SEQUENCE [LARGE SCALE GENOMIC DNA]</scope>
    <source>
        <strain evidence="3 4">DSM 100212</strain>
    </source>
</reference>
<dbReference type="PRINTS" id="PR01438">
    <property type="entry name" value="UNVRSLSTRESS"/>
</dbReference>
<comment type="similarity">
    <text evidence="1">Belongs to the universal stress protein A family.</text>
</comment>
<dbReference type="EMBL" id="PVTQ01000004">
    <property type="protein sequence ID" value="PRY91041.1"/>
    <property type="molecule type" value="Genomic_DNA"/>
</dbReference>
<dbReference type="OrthoDB" id="5186731at2"/>
<dbReference type="Pfam" id="PF00582">
    <property type="entry name" value="Usp"/>
    <property type="match status" value="1"/>
</dbReference>
<dbReference type="CDD" id="cd00293">
    <property type="entry name" value="USP-like"/>
    <property type="match status" value="1"/>
</dbReference>
<dbReference type="InterPro" id="IPR006016">
    <property type="entry name" value="UspA"/>
</dbReference>
<evidence type="ECO:0000256" key="1">
    <source>
        <dbReference type="ARBA" id="ARBA00008791"/>
    </source>
</evidence>
<dbReference type="PANTHER" id="PTHR46268:SF6">
    <property type="entry name" value="UNIVERSAL STRESS PROTEIN UP12"/>
    <property type="match status" value="1"/>
</dbReference>
<evidence type="ECO:0000313" key="3">
    <source>
        <dbReference type="EMBL" id="PRY91041.1"/>
    </source>
</evidence>
<gene>
    <name evidence="3" type="ORF">CLV74_10453</name>
</gene>